<reference evidence="3" key="6">
    <citation type="submission" date="2011-05" db="EMBL/GenBank/DDBJ databases">
        <title>Complete sequence of Collimonas fungivorans Ter331.</title>
        <authorList>
            <person name="Leveau J.H."/>
        </authorList>
    </citation>
    <scope>NUCLEOTIDE SEQUENCE [LARGE SCALE GENOMIC DNA]</scope>
    <source>
        <strain evidence="3">Ter331</strain>
    </source>
</reference>
<feature type="domain" description="PPM-type phosphatase" evidence="1">
    <location>
        <begin position="8"/>
        <end position="254"/>
    </location>
</feature>
<keyword evidence="2" id="KW-0378">Hydrolase</keyword>
<evidence type="ECO:0000313" key="3">
    <source>
        <dbReference type="Proteomes" id="UP000008392"/>
    </source>
</evidence>
<evidence type="ECO:0000259" key="1">
    <source>
        <dbReference type="PROSITE" id="PS51746"/>
    </source>
</evidence>
<dbReference type="SMART" id="SM00332">
    <property type="entry name" value="PP2Cc"/>
    <property type="match status" value="1"/>
</dbReference>
<sequence>MSRHMPLEFAAKTDIGMVRVQNEDTVVVDDVLQLAILADGMGGYNAGEVASSIATVAIQEEIESQLQEYRRLQKPEAELPTRLWLMQAVRQANSTIINAARREPEYRGMGTTLVVAWFAPQGSVSIAHVGDSRAYRIRDGLLEQLTRDHSLLQEQIDAGLIRAEDAQFANNRNIVTRAVGIDYQLVVEVHQHQVAAGDLYLLCSDGLSDRIGDEDIFNIVSDAQGDLKMACTMLINAANQSGGQDNVSVILVSVPDNGQAGE</sequence>
<reference evidence="2 3" key="3">
    <citation type="journal article" date="2008" name="FEMS Microbiol. Ecol.">
        <title>Identification and characterization of genes underlying chitinolysis in Collimonas fungivorans Ter331.</title>
        <authorList>
            <person name="Fritsche K."/>
            <person name="de Boer W."/>
            <person name="Gerards S."/>
            <person name="van den Berg M."/>
            <person name="van Veen J.A."/>
            <person name="Leveau J.H."/>
        </authorList>
    </citation>
    <scope>NUCLEOTIDE SEQUENCE [LARGE SCALE GENOMIC DNA]</scope>
    <source>
        <strain evidence="2 3">Ter331</strain>
    </source>
</reference>
<dbReference type="NCBIfam" id="NF033484">
    <property type="entry name" value="Stp1_PP2C_phos"/>
    <property type="match status" value="1"/>
</dbReference>
<dbReference type="CDD" id="cd00143">
    <property type="entry name" value="PP2Cc"/>
    <property type="match status" value="1"/>
</dbReference>
<organism evidence="2 3">
    <name type="scientific">Collimonas fungivorans (strain Ter331)</name>
    <dbReference type="NCBI Taxonomy" id="1005048"/>
    <lineage>
        <taxon>Bacteria</taxon>
        <taxon>Pseudomonadati</taxon>
        <taxon>Pseudomonadota</taxon>
        <taxon>Betaproteobacteria</taxon>
        <taxon>Burkholderiales</taxon>
        <taxon>Oxalobacteraceae</taxon>
        <taxon>Collimonas</taxon>
    </lineage>
</organism>
<dbReference type="STRING" id="1005048.CFU_3799"/>
<reference evidence="2 3" key="2">
    <citation type="journal article" date="2006" name="J. Microbiol. Methods">
        <title>Genomic flank-sequencing of plasposon insertion sites for rapid identification of functional genes.</title>
        <authorList>
            <person name="Leveau J.H."/>
            <person name="Gerards S."/>
            <person name="Fritsche K."/>
            <person name="Zondag G."/>
            <person name="van Veen J.A."/>
        </authorList>
    </citation>
    <scope>NUCLEOTIDE SEQUENCE [LARGE SCALE GENOMIC DNA]</scope>
    <source>
        <strain evidence="2 3">Ter331</strain>
    </source>
</reference>
<dbReference type="Gene3D" id="3.60.40.10">
    <property type="entry name" value="PPM-type phosphatase domain"/>
    <property type="match status" value="1"/>
</dbReference>
<dbReference type="Pfam" id="PF13672">
    <property type="entry name" value="PP2C_2"/>
    <property type="match status" value="1"/>
</dbReference>
<evidence type="ECO:0000313" key="2">
    <source>
        <dbReference type="EMBL" id="AEK63623.1"/>
    </source>
</evidence>
<dbReference type="GO" id="GO:0004722">
    <property type="term" value="F:protein serine/threonine phosphatase activity"/>
    <property type="evidence" value="ECO:0007669"/>
    <property type="project" value="InterPro"/>
</dbReference>
<dbReference type="InterPro" id="IPR036457">
    <property type="entry name" value="PPM-type-like_dom_sf"/>
</dbReference>
<gene>
    <name evidence="2" type="ordered locus">CFU_3799</name>
</gene>
<dbReference type="HOGENOM" id="CLU_034545_4_1_4"/>
<keyword evidence="3" id="KW-1185">Reference proteome</keyword>
<name>G0AFX3_COLFT</name>
<dbReference type="InterPro" id="IPR001932">
    <property type="entry name" value="PPM-type_phosphatase-like_dom"/>
</dbReference>
<dbReference type="Proteomes" id="UP000008392">
    <property type="component" value="Chromosome"/>
</dbReference>
<dbReference type="PANTHER" id="PTHR47992">
    <property type="entry name" value="PROTEIN PHOSPHATASE"/>
    <property type="match status" value="1"/>
</dbReference>
<reference evidence="2 3" key="4">
    <citation type="journal article" date="2010" name="Environ. Microbiol.">
        <title>The bacterial genus Collimonas: mycophagy, weathering and other adaptive solutions to life in oligotrophic soil environments.</title>
        <authorList>
            <person name="Leveau J.H."/>
            <person name="Uroz S."/>
            <person name="de Boer W."/>
        </authorList>
    </citation>
    <scope>NUCLEOTIDE SEQUENCE [LARGE SCALE GENOMIC DNA]</scope>
    <source>
        <strain evidence="2 3">Ter331</strain>
    </source>
</reference>
<dbReference type="SMART" id="SM00331">
    <property type="entry name" value="PP2C_SIG"/>
    <property type="match status" value="1"/>
</dbReference>
<reference evidence="2 3" key="5">
    <citation type="journal article" date="2011" name="ISME J.">
        <title>Dual transcriptional profiling of a bacterial/fungal confrontation: Collimonas fungivorans versus Aspergillus niger.</title>
        <authorList>
            <person name="Mela F."/>
            <person name="Fritsche K."/>
            <person name="de Boer W."/>
            <person name="van Veen J.A."/>
            <person name="de Graaff L.H."/>
            <person name="van den Berg M."/>
            <person name="Leveau J.H."/>
        </authorList>
    </citation>
    <scope>NUCLEOTIDE SEQUENCE [LARGE SCALE GENOMIC DNA]</scope>
    <source>
        <strain evidence="2 3">Ter331</strain>
    </source>
</reference>
<dbReference type="InterPro" id="IPR015655">
    <property type="entry name" value="PP2C"/>
</dbReference>
<protein>
    <recommendedName>
        <fullName evidence="1">PPM-type phosphatase domain-containing protein</fullName>
    </recommendedName>
</protein>
<dbReference type="AlphaFoldDB" id="G0AFX3"/>
<dbReference type="SUPFAM" id="SSF81606">
    <property type="entry name" value="PP2C-like"/>
    <property type="match status" value="1"/>
</dbReference>
<accession>G0AFX3</accession>
<dbReference type="EMBL" id="CP002745">
    <property type="protein sequence ID" value="AEK63623.1"/>
    <property type="molecule type" value="Genomic_DNA"/>
</dbReference>
<proteinExistence type="predicted"/>
<dbReference type="PROSITE" id="PS51746">
    <property type="entry name" value="PPM_2"/>
    <property type="match status" value="1"/>
</dbReference>
<dbReference type="KEGG" id="cfu:CFU_3799"/>
<reference evidence="2 3" key="1">
    <citation type="journal article" date="2004" name="Environ. Microbiol.">
        <title>Phylogeny-function analysis of (meta)genomic libraries: screening for expression of ribosomal RNA genes by large-insert library fluorescent in situ hybridization (LIL-FISH).</title>
        <authorList>
            <person name="Leveau J.H."/>
            <person name="Gerards S."/>
            <person name="de Boer W."/>
            <person name="van Veen J.A."/>
        </authorList>
    </citation>
    <scope>NUCLEOTIDE SEQUENCE [LARGE SCALE GENOMIC DNA]</scope>
    <source>
        <strain evidence="2 3">Ter331</strain>
    </source>
</reference>
<dbReference type="eggNOG" id="COG0631">
    <property type="taxonomic scope" value="Bacteria"/>
</dbReference>